<evidence type="ECO:0000256" key="3">
    <source>
        <dbReference type="SAM" id="MobiDB-lite"/>
    </source>
</evidence>
<keyword evidence="6" id="KW-1185">Reference proteome</keyword>
<gene>
    <name evidence="5" type="ORF">TSAR_016604</name>
</gene>
<dbReference type="PANTHER" id="PTHR12818:SF0">
    <property type="entry name" value="TRNA (ADENINE(37)-N6)-METHYLTRANSFERASE"/>
    <property type="match status" value="1"/>
</dbReference>
<dbReference type="InterPro" id="IPR036414">
    <property type="entry name" value="YaeB_N_sf"/>
</dbReference>
<comment type="caution">
    <text evidence="5">The sequence shown here is derived from an EMBL/GenBank/DDBJ whole genome shotgun (WGS) entry which is preliminary data.</text>
</comment>
<organism evidence="5 6">
    <name type="scientific">Trichomalopsis sarcophagae</name>
    <dbReference type="NCBI Taxonomy" id="543379"/>
    <lineage>
        <taxon>Eukaryota</taxon>
        <taxon>Metazoa</taxon>
        <taxon>Ecdysozoa</taxon>
        <taxon>Arthropoda</taxon>
        <taxon>Hexapoda</taxon>
        <taxon>Insecta</taxon>
        <taxon>Pterygota</taxon>
        <taxon>Neoptera</taxon>
        <taxon>Endopterygota</taxon>
        <taxon>Hymenoptera</taxon>
        <taxon>Apocrita</taxon>
        <taxon>Proctotrupomorpha</taxon>
        <taxon>Chalcidoidea</taxon>
        <taxon>Pteromalidae</taxon>
        <taxon>Pteromalinae</taxon>
        <taxon>Trichomalopsis</taxon>
    </lineage>
</organism>
<evidence type="ECO:0000256" key="1">
    <source>
        <dbReference type="ARBA" id="ARBA00022691"/>
    </source>
</evidence>
<accession>A0A232EXF8</accession>
<keyword evidence="1" id="KW-0949">S-adenosyl-L-methionine</keyword>
<comment type="similarity">
    <text evidence="2">Belongs to the tRNA methyltransferase O family.</text>
</comment>
<dbReference type="Gene3D" id="3.30.2310.10">
    <property type="entry name" value="YaeB-like"/>
    <property type="match status" value="1"/>
</dbReference>
<evidence type="ECO:0000256" key="2">
    <source>
        <dbReference type="ARBA" id="ARBA00033753"/>
    </source>
</evidence>
<dbReference type="InterPro" id="IPR023370">
    <property type="entry name" value="TrmO-like_N"/>
</dbReference>
<feature type="region of interest" description="Disordered" evidence="3">
    <location>
        <begin position="68"/>
        <end position="92"/>
    </location>
</feature>
<evidence type="ECO:0000313" key="5">
    <source>
        <dbReference type="EMBL" id="OXU23025.1"/>
    </source>
</evidence>
<dbReference type="PANTHER" id="PTHR12818">
    <property type="entry name" value="TRNA (ADENINE(37)-N6)-METHYLTRANSFERASE"/>
    <property type="match status" value="1"/>
</dbReference>
<dbReference type="InterPro" id="IPR036413">
    <property type="entry name" value="YaeB-like_sf"/>
</dbReference>
<sequence length="583" mass="65510">MYMMENDCQNVDSNSKYLLEQLITARKEISNLRQQIKSLRYVHERDVSSIKRLLGLCTSGLASFPEESASSQVVQPSSSLGDHEPSTSQSIDDCSLTCRPIGTISTWFPSKRGTPRQAVICGKAPGRITLNKTVFTNPEHALQGLEEFSHMWILFHFHKNELAHVRAKVAPPRLNGLRTGVFSTRSPHRPCPIGLSLVKILKIEDYSIYFEGVDMVDQTPVLDIKPYIPHYDNPLHIDKVLHAVHSKEDMTESETVETFPTNNMDDWIPNDLDEATSIYSNDISQLPNQRIINYTDSLIDNQTLVHVSSSSSSPIDISRDEELALRLQAEEFQENPSLQVVQVQSQTVRPNLNRTGFDAAVSQEAFDNDDHNLGNSRLLDGADGPNAVCGTDLDLISRRALNLRLDDSSSSSSPVRMGVREAPDGEEGFDLPQTYNTSVGLASSTASNDNTNPYPQTIDRHTNDNSAGGVRVPDWISRPKTSILSVVFNERSLLQLHEILNDKADEKRRAVENILKEDPRSVYLRRRYGNQFYTFLIHDLHITCRFDDDRKIVTVFQIRHAGRICCECGQPEWQCTGHSPPSV</sequence>
<dbReference type="InterPro" id="IPR040372">
    <property type="entry name" value="YaeB-like"/>
</dbReference>
<dbReference type="CDD" id="cd09281">
    <property type="entry name" value="UPF0066"/>
    <property type="match status" value="1"/>
</dbReference>
<feature type="compositionally biased region" description="Low complexity" evidence="3">
    <location>
        <begin position="68"/>
        <end position="79"/>
    </location>
</feature>
<evidence type="ECO:0000313" key="6">
    <source>
        <dbReference type="Proteomes" id="UP000215335"/>
    </source>
</evidence>
<dbReference type="STRING" id="543379.A0A232EXF8"/>
<dbReference type="EMBL" id="NNAY01001755">
    <property type="protein sequence ID" value="OXU23025.1"/>
    <property type="molecule type" value="Genomic_DNA"/>
</dbReference>
<protein>
    <recommendedName>
        <fullName evidence="4">TsaA-like domain-containing protein</fullName>
    </recommendedName>
</protein>
<feature type="compositionally biased region" description="Polar residues" evidence="3">
    <location>
        <begin position="433"/>
        <end position="455"/>
    </location>
</feature>
<dbReference type="Pfam" id="PF01980">
    <property type="entry name" value="TrmO_N"/>
    <property type="match status" value="1"/>
</dbReference>
<evidence type="ECO:0000259" key="4">
    <source>
        <dbReference type="PROSITE" id="PS51668"/>
    </source>
</evidence>
<feature type="domain" description="TsaA-like" evidence="4">
    <location>
        <begin position="98"/>
        <end position="236"/>
    </location>
</feature>
<name>A0A232EXF8_9HYME</name>
<dbReference type="Gene3D" id="2.40.30.70">
    <property type="entry name" value="YaeB-like"/>
    <property type="match status" value="1"/>
</dbReference>
<dbReference type="AlphaFoldDB" id="A0A232EXF8"/>
<dbReference type="PROSITE" id="PS51668">
    <property type="entry name" value="TSAA_2"/>
    <property type="match status" value="1"/>
</dbReference>
<proteinExistence type="inferred from homology"/>
<reference evidence="5 6" key="1">
    <citation type="journal article" date="2017" name="Curr. Biol.">
        <title>The Evolution of Venom by Co-option of Single-Copy Genes.</title>
        <authorList>
            <person name="Martinson E.O."/>
            <person name="Mrinalini"/>
            <person name="Kelkar Y.D."/>
            <person name="Chang C.H."/>
            <person name="Werren J.H."/>
        </authorList>
    </citation>
    <scope>NUCLEOTIDE SEQUENCE [LARGE SCALE GENOMIC DNA]</scope>
    <source>
        <strain evidence="5 6">Alberta</strain>
        <tissue evidence="5">Whole body</tissue>
    </source>
</reference>
<dbReference type="OrthoDB" id="4882at2759"/>
<dbReference type="SUPFAM" id="SSF118196">
    <property type="entry name" value="YaeB-like"/>
    <property type="match status" value="2"/>
</dbReference>
<feature type="region of interest" description="Disordered" evidence="3">
    <location>
        <begin position="406"/>
        <end position="470"/>
    </location>
</feature>
<dbReference type="NCBIfam" id="TIGR00104">
    <property type="entry name" value="tRNA_TsaA"/>
    <property type="match status" value="1"/>
</dbReference>
<dbReference type="Proteomes" id="UP000215335">
    <property type="component" value="Unassembled WGS sequence"/>
</dbReference>